<evidence type="ECO:0000313" key="2">
    <source>
        <dbReference type="Proteomes" id="UP001386955"/>
    </source>
</evidence>
<evidence type="ECO:0000313" key="1">
    <source>
        <dbReference type="EMBL" id="KAK7412201.1"/>
    </source>
</evidence>
<accession>A0AAN9XW44</accession>
<dbReference type="EMBL" id="JAYMYS010000001">
    <property type="protein sequence ID" value="KAK7412201.1"/>
    <property type="molecule type" value="Genomic_DNA"/>
</dbReference>
<gene>
    <name evidence="1" type="ORF">VNO78_03651</name>
</gene>
<organism evidence="1 2">
    <name type="scientific">Psophocarpus tetragonolobus</name>
    <name type="common">Winged bean</name>
    <name type="synonym">Dolichos tetragonolobus</name>
    <dbReference type="NCBI Taxonomy" id="3891"/>
    <lineage>
        <taxon>Eukaryota</taxon>
        <taxon>Viridiplantae</taxon>
        <taxon>Streptophyta</taxon>
        <taxon>Embryophyta</taxon>
        <taxon>Tracheophyta</taxon>
        <taxon>Spermatophyta</taxon>
        <taxon>Magnoliopsida</taxon>
        <taxon>eudicotyledons</taxon>
        <taxon>Gunneridae</taxon>
        <taxon>Pentapetalae</taxon>
        <taxon>rosids</taxon>
        <taxon>fabids</taxon>
        <taxon>Fabales</taxon>
        <taxon>Fabaceae</taxon>
        <taxon>Papilionoideae</taxon>
        <taxon>50 kb inversion clade</taxon>
        <taxon>NPAAA clade</taxon>
        <taxon>indigoferoid/millettioid clade</taxon>
        <taxon>Phaseoleae</taxon>
        <taxon>Psophocarpus</taxon>
    </lineage>
</organism>
<comment type="caution">
    <text evidence="1">The sequence shown here is derived from an EMBL/GenBank/DDBJ whole genome shotgun (WGS) entry which is preliminary data.</text>
</comment>
<proteinExistence type="predicted"/>
<reference evidence="1 2" key="1">
    <citation type="submission" date="2024-01" db="EMBL/GenBank/DDBJ databases">
        <title>The genomes of 5 underutilized Papilionoideae crops provide insights into root nodulation and disease resistanc.</title>
        <authorList>
            <person name="Jiang F."/>
        </authorList>
    </citation>
    <scope>NUCLEOTIDE SEQUENCE [LARGE SCALE GENOMIC DNA]</scope>
    <source>
        <strain evidence="1">DUOXIRENSHENG_FW03</strain>
        <tissue evidence="1">Leaves</tissue>
    </source>
</reference>
<name>A0AAN9XW44_PSOTE</name>
<dbReference type="AlphaFoldDB" id="A0AAN9XW44"/>
<keyword evidence="2" id="KW-1185">Reference proteome</keyword>
<dbReference type="Proteomes" id="UP001386955">
    <property type="component" value="Unassembled WGS sequence"/>
</dbReference>
<protein>
    <submittedName>
        <fullName evidence="1">Uncharacterized protein</fullName>
    </submittedName>
</protein>
<sequence length="102" mass="11319">MNVRRWLEDILLPQEQEGLLSFVGGHDLKVKHDKKGKGKRIFVLARVSGGQPVLVARLVPFFVSSPSHPTPFRFLSHTVSQDDGIEIIVLIPILTIGIGLEL</sequence>